<evidence type="ECO:0000256" key="1">
    <source>
        <dbReference type="ARBA" id="ARBA00008520"/>
    </source>
</evidence>
<accession>H8GDF1</accession>
<dbReference type="RefSeq" id="WP_005444468.1">
    <property type="nucleotide sequence ID" value="NZ_CM001466.1"/>
</dbReference>
<keyword evidence="2" id="KW-0813">Transport</keyword>
<comment type="similarity">
    <text evidence="1">Belongs to the bacterial solute-binding protein 1 family.</text>
</comment>
<dbReference type="Proteomes" id="UP000004705">
    <property type="component" value="Chromosome"/>
</dbReference>
<dbReference type="PROSITE" id="PS51257">
    <property type="entry name" value="PROKAR_LIPOPROTEIN"/>
    <property type="match status" value="1"/>
</dbReference>
<feature type="signal peptide" evidence="4">
    <location>
        <begin position="1"/>
        <end position="19"/>
    </location>
</feature>
<dbReference type="PANTHER" id="PTHR30061">
    <property type="entry name" value="MALTOSE-BINDING PERIPLASMIC PROTEIN"/>
    <property type="match status" value="1"/>
</dbReference>
<dbReference type="PANTHER" id="PTHR30061:SF50">
    <property type="entry name" value="MALTOSE_MALTODEXTRIN-BINDING PERIPLASMIC PROTEIN"/>
    <property type="match status" value="1"/>
</dbReference>
<protein>
    <submittedName>
        <fullName evidence="5">Maltose-binding periplasmic protein</fullName>
    </submittedName>
</protein>
<evidence type="ECO:0000256" key="4">
    <source>
        <dbReference type="SAM" id="SignalP"/>
    </source>
</evidence>
<gene>
    <name evidence="5" type="ORF">SacazDRAFT_04027</name>
</gene>
<dbReference type="HOGENOM" id="CLU_031285_10_0_11"/>
<evidence type="ECO:0000313" key="6">
    <source>
        <dbReference type="Proteomes" id="UP000004705"/>
    </source>
</evidence>
<dbReference type="Pfam" id="PF01547">
    <property type="entry name" value="SBP_bac_1"/>
    <property type="match status" value="1"/>
</dbReference>
<dbReference type="GO" id="GO:0042956">
    <property type="term" value="P:maltodextrin transmembrane transport"/>
    <property type="evidence" value="ECO:0007669"/>
    <property type="project" value="TreeGrafter"/>
</dbReference>
<feature type="chain" id="PRO_5039097037" evidence="4">
    <location>
        <begin position="20"/>
        <end position="431"/>
    </location>
</feature>
<dbReference type="SUPFAM" id="SSF53850">
    <property type="entry name" value="Periplasmic binding protein-like II"/>
    <property type="match status" value="1"/>
</dbReference>
<dbReference type="GO" id="GO:0055052">
    <property type="term" value="C:ATP-binding cassette (ABC) transporter complex, substrate-binding subunit-containing"/>
    <property type="evidence" value="ECO:0007669"/>
    <property type="project" value="TreeGrafter"/>
</dbReference>
<organism evidence="5 6">
    <name type="scientific">Saccharomonospora azurea NA-128</name>
    <dbReference type="NCBI Taxonomy" id="882081"/>
    <lineage>
        <taxon>Bacteria</taxon>
        <taxon>Bacillati</taxon>
        <taxon>Actinomycetota</taxon>
        <taxon>Actinomycetes</taxon>
        <taxon>Pseudonocardiales</taxon>
        <taxon>Pseudonocardiaceae</taxon>
        <taxon>Saccharomonospora</taxon>
    </lineage>
</organism>
<proteinExistence type="inferred from homology"/>
<reference evidence="5 6" key="1">
    <citation type="journal article" date="2012" name="Stand. Genomic Sci.">
        <title>Genome sequence of the soil bacterium Saccharomonospora azurea type strain (NA-128(T)).</title>
        <authorList>
            <person name="Klenk H.P."/>
            <person name="Held B."/>
            <person name="Lucas S."/>
            <person name="Lapidus A."/>
            <person name="Copeland A."/>
            <person name="Hammon N."/>
            <person name="Pitluck S."/>
            <person name="Goodwin L.A."/>
            <person name="Han C."/>
            <person name="Tapia R."/>
            <person name="Brambilla E.M."/>
            <person name="Potter G."/>
            <person name="Land M."/>
            <person name="Ivanova N."/>
            <person name="Rohde M."/>
            <person name="Goker M."/>
            <person name="Detter J.C."/>
            <person name="Kyrpides N.C."/>
            <person name="Woyke T."/>
        </authorList>
    </citation>
    <scope>NUCLEOTIDE SEQUENCE [LARGE SCALE GENOMIC DNA]</scope>
    <source>
        <strain evidence="5 6">NA-128</strain>
    </source>
</reference>
<evidence type="ECO:0000256" key="3">
    <source>
        <dbReference type="ARBA" id="ARBA00022729"/>
    </source>
</evidence>
<name>H8GDF1_9PSEU</name>
<keyword evidence="3 4" id="KW-0732">Signal</keyword>
<sequence>MTRRRVLALAAATALTVTACGESANDQSNAADQAANDPQSVTGTVTFWDTSDATTESPAYKELAKRFEEEYPKITVDYVNVPFDGSDDKFKTAAQNGDGAPDVMRSDVGWTATFAALGYLQPLDDTVALDGADDYLPVPMESNVYEGKTYGVPQVTDTLALLYNKEHFDKAGIDEPPATWEELRDAAELLEEKVPGTTGVFLNADSYYLLPFVYGEGGDYVDVEGERITIDSPEVKAAIETVQELTADGVGTTDTSANKYNNMQDGFKKGSVSMIINGPWSVSDALSGDAFEDADDLGIAPVPAGPKGQGGPVGGHNYTIYAGSPDLAASYLFVEFMNRPENQAYVASENNTLPTRTSVYEEPEVTDNEILAGFQEPIESAKPRPAAPGAGTLYDLFSPYYEQILGGQASVEDGLAQAQRKVTGAVPGFES</sequence>
<dbReference type="GO" id="GO:0015768">
    <property type="term" value="P:maltose transport"/>
    <property type="evidence" value="ECO:0007669"/>
    <property type="project" value="TreeGrafter"/>
</dbReference>
<dbReference type="AlphaFoldDB" id="H8GDF1"/>
<keyword evidence="6" id="KW-1185">Reference proteome</keyword>
<dbReference type="InterPro" id="IPR006059">
    <property type="entry name" value="SBP"/>
</dbReference>
<evidence type="ECO:0000256" key="2">
    <source>
        <dbReference type="ARBA" id="ARBA00022448"/>
    </source>
</evidence>
<dbReference type="OrthoDB" id="9795467at2"/>
<dbReference type="EMBL" id="CM001466">
    <property type="protein sequence ID" value="EHY90881.1"/>
    <property type="molecule type" value="Genomic_DNA"/>
</dbReference>
<evidence type="ECO:0000313" key="5">
    <source>
        <dbReference type="EMBL" id="EHY90881.1"/>
    </source>
</evidence>
<dbReference type="Gene3D" id="3.40.190.10">
    <property type="entry name" value="Periplasmic binding protein-like II"/>
    <property type="match status" value="2"/>
</dbReference>
<dbReference type="GO" id="GO:1901982">
    <property type="term" value="F:maltose binding"/>
    <property type="evidence" value="ECO:0007669"/>
    <property type="project" value="TreeGrafter"/>
</dbReference>